<dbReference type="RefSeq" id="WP_086090431.1">
    <property type="nucleotide sequence ID" value="NZ_CP021112.1"/>
</dbReference>
<dbReference type="GO" id="GO:0000160">
    <property type="term" value="P:phosphorelay signal transduction system"/>
    <property type="evidence" value="ECO:0007669"/>
    <property type="project" value="InterPro"/>
</dbReference>
<dbReference type="AlphaFoldDB" id="A0A1W6ZXN2"/>
<dbReference type="STRING" id="1235591.CAK95_25255"/>
<dbReference type="PROSITE" id="PS50110">
    <property type="entry name" value="RESPONSE_REGULATORY"/>
    <property type="match status" value="1"/>
</dbReference>
<dbReference type="Pfam" id="PF00072">
    <property type="entry name" value="Response_reg"/>
    <property type="match status" value="1"/>
</dbReference>
<dbReference type="KEGG" id="psin:CAK95_25255"/>
<dbReference type="EMBL" id="CP021112">
    <property type="protein sequence ID" value="ARQ02038.1"/>
    <property type="molecule type" value="Genomic_DNA"/>
</dbReference>
<dbReference type="OrthoDB" id="9784719at2"/>
<dbReference type="SMART" id="SM00448">
    <property type="entry name" value="REC"/>
    <property type="match status" value="1"/>
</dbReference>
<protein>
    <submittedName>
        <fullName evidence="5">Uncharacterized protein</fullName>
    </submittedName>
</protein>
<evidence type="ECO:0000313" key="5">
    <source>
        <dbReference type="EMBL" id="ARQ02038.1"/>
    </source>
</evidence>
<reference evidence="5 6" key="1">
    <citation type="submission" date="2017-05" db="EMBL/GenBank/DDBJ databases">
        <title>Full genome sequence of Pseudorhodoplanes sinuspersici.</title>
        <authorList>
            <person name="Dastgheib S.M.M."/>
            <person name="Shavandi M."/>
            <person name="Tirandaz H."/>
        </authorList>
    </citation>
    <scope>NUCLEOTIDE SEQUENCE [LARGE SCALE GENOMIC DNA]</scope>
    <source>
        <strain evidence="5 6">RIPI110</strain>
    </source>
</reference>
<proteinExistence type="predicted"/>
<name>A0A1W6ZXN2_9HYPH</name>
<gene>
    <name evidence="5" type="ORF">CAK95_25255</name>
</gene>
<sequence length="169" mass="18375">MDQDTWNGKAKDERSAQDEQEPNEQGLRTVESSQTCVLLVEDESLIAEIIGEALEEHGFSVHSVSNASEALAHLSTGSRVDILFTDINLPGELDGAALAEQARGLLPDLPVIYASGRWGRLEEVRNLPLSTTLQKPYSPARACAAVEVLMSQRMAVLESRHAPLRVLAS</sequence>
<keyword evidence="2" id="KW-0805">Transcription regulation</keyword>
<feature type="region of interest" description="Disordered" evidence="4">
    <location>
        <begin position="1"/>
        <end position="29"/>
    </location>
</feature>
<dbReference type="PANTHER" id="PTHR44591">
    <property type="entry name" value="STRESS RESPONSE REGULATOR PROTEIN 1"/>
    <property type="match status" value="1"/>
</dbReference>
<evidence type="ECO:0000256" key="4">
    <source>
        <dbReference type="SAM" id="MobiDB-lite"/>
    </source>
</evidence>
<evidence type="ECO:0000256" key="3">
    <source>
        <dbReference type="ARBA" id="ARBA00023163"/>
    </source>
</evidence>
<accession>A0A1W6ZXN2</accession>
<evidence type="ECO:0000313" key="6">
    <source>
        <dbReference type="Proteomes" id="UP000194137"/>
    </source>
</evidence>
<dbReference type="PANTHER" id="PTHR44591:SF3">
    <property type="entry name" value="RESPONSE REGULATORY DOMAIN-CONTAINING PROTEIN"/>
    <property type="match status" value="1"/>
</dbReference>
<dbReference type="Proteomes" id="UP000194137">
    <property type="component" value="Chromosome"/>
</dbReference>
<dbReference type="SUPFAM" id="SSF52172">
    <property type="entry name" value="CheY-like"/>
    <property type="match status" value="1"/>
</dbReference>
<dbReference type="InterPro" id="IPR050595">
    <property type="entry name" value="Bact_response_regulator"/>
</dbReference>
<organism evidence="5 6">
    <name type="scientific">Pseudorhodoplanes sinuspersici</name>
    <dbReference type="NCBI Taxonomy" id="1235591"/>
    <lineage>
        <taxon>Bacteria</taxon>
        <taxon>Pseudomonadati</taxon>
        <taxon>Pseudomonadota</taxon>
        <taxon>Alphaproteobacteria</taxon>
        <taxon>Hyphomicrobiales</taxon>
        <taxon>Pseudorhodoplanes</taxon>
    </lineage>
</organism>
<dbReference type="InterPro" id="IPR001789">
    <property type="entry name" value="Sig_transdc_resp-reg_receiver"/>
</dbReference>
<evidence type="ECO:0000256" key="2">
    <source>
        <dbReference type="ARBA" id="ARBA00023015"/>
    </source>
</evidence>
<dbReference type="InterPro" id="IPR011006">
    <property type="entry name" value="CheY-like_superfamily"/>
</dbReference>
<dbReference type="Gene3D" id="3.40.50.2300">
    <property type="match status" value="1"/>
</dbReference>
<keyword evidence="1" id="KW-0597">Phosphoprotein</keyword>
<keyword evidence="6" id="KW-1185">Reference proteome</keyword>
<evidence type="ECO:0000256" key="1">
    <source>
        <dbReference type="ARBA" id="ARBA00022553"/>
    </source>
</evidence>
<keyword evidence="3" id="KW-0804">Transcription</keyword>